<evidence type="ECO:0000313" key="6">
    <source>
        <dbReference type="EMBL" id="MBB4762897.1"/>
    </source>
</evidence>
<dbReference type="EMBL" id="JACHNH010000001">
    <property type="protein sequence ID" value="MBB4762897.1"/>
    <property type="molecule type" value="Genomic_DNA"/>
</dbReference>
<dbReference type="Proteomes" id="UP000578112">
    <property type="component" value="Unassembled WGS sequence"/>
</dbReference>
<gene>
    <name evidence="6" type="ORF">BJ971_003453</name>
</gene>
<feature type="transmembrane region" description="Helical" evidence="5">
    <location>
        <begin position="63"/>
        <end position="84"/>
    </location>
</feature>
<evidence type="ECO:0000256" key="2">
    <source>
        <dbReference type="ARBA" id="ARBA00022692"/>
    </source>
</evidence>
<dbReference type="AlphaFoldDB" id="A0A7W7HY22"/>
<dbReference type="Pfam" id="PF05128">
    <property type="entry name" value="DUF697"/>
    <property type="match status" value="1"/>
</dbReference>
<reference evidence="6 7" key="1">
    <citation type="submission" date="2020-08" db="EMBL/GenBank/DDBJ databases">
        <title>Sequencing the genomes of 1000 actinobacteria strains.</title>
        <authorList>
            <person name="Klenk H.-P."/>
        </authorList>
    </citation>
    <scope>NUCLEOTIDE SEQUENCE [LARGE SCALE GENOMIC DNA]</scope>
    <source>
        <strain evidence="6 7">DSM 43149</strain>
    </source>
</reference>
<feature type="transmembrane region" description="Helical" evidence="5">
    <location>
        <begin position="28"/>
        <end position="51"/>
    </location>
</feature>
<proteinExistence type="predicted"/>
<name>A0A7W7HY22_9ACTN</name>
<evidence type="ECO:0000313" key="7">
    <source>
        <dbReference type="Proteomes" id="UP000578112"/>
    </source>
</evidence>
<sequence length="149" mass="15499">MTPDEKADRIIKGMVATGVAAGGVPVPLLIPFMGAVAGGVVAIGTCYGVELSKRDAWKLIRQFFKAAGFVYMSALVGGQFMVWLLTPTGLGTPAAMALDAVTSAAVAYAAGTAAKHYFKGHTSQAELRAIVRGAVVEARRNLTTGRETK</sequence>
<dbReference type="RefSeq" id="WP_184994279.1">
    <property type="nucleotide sequence ID" value="NZ_BOMK01000004.1"/>
</dbReference>
<evidence type="ECO:0000256" key="5">
    <source>
        <dbReference type="SAM" id="Phobius"/>
    </source>
</evidence>
<dbReference type="GO" id="GO:0016020">
    <property type="term" value="C:membrane"/>
    <property type="evidence" value="ECO:0007669"/>
    <property type="project" value="UniProtKB-SubCell"/>
</dbReference>
<keyword evidence="4 5" id="KW-0472">Membrane</keyword>
<protein>
    <submittedName>
        <fullName evidence="6">Uncharacterized protein</fullName>
    </submittedName>
</protein>
<keyword evidence="7" id="KW-1185">Reference proteome</keyword>
<evidence type="ECO:0000256" key="3">
    <source>
        <dbReference type="ARBA" id="ARBA00022989"/>
    </source>
</evidence>
<evidence type="ECO:0000256" key="4">
    <source>
        <dbReference type="ARBA" id="ARBA00023136"/>
    </source>
</evidence>
<organism evidence="6 7">
    <name type="scientific">Actinoplanes digitatis</name>
    <dbReference type="NCBI Taxonomy" id="1868"/>
    <lineage>
        <taxon>Bacteria</taxon>
        <taxon>Bacillati</taxon>
        <taxon>Actinomycetota</taxon>
        <taxon>Actinomycetes</taxon>
        <taxon>Micromonosporales</taxon>
        <taxon>Micromonosporaceae</taxon>
        <taxon>Actinoplanes</taxon>
    </lineage>
</organism>
<keyword evidence="3 5" id="KW-1133">Transmembrane helix</keyword>
<evidence type="ECO:0000256" key="1">
    <source>
        <dbReference type="ARBA" id="ARBA00004141"/>
    </source>
</evidence>
<feature type="transmembrane region" description="Helical" evidence="5">
    <location>
        <begin position="90"/>
        <end position="110"/>
    </location>
</feature>
<comment type="caution">
    <text evidence="6">The sequence shown here is derived from an EMBL/GenBank/DDBJ whole genome shotgun (WGS) entry which is preliminary data.</text>
</comment>
<dbReference type="InterPro" id="IPR021147">
    <property type="entry name" value="DUF697"/>
</dbReference>
<keyword evidence="2 5" id="KW-0812">Transmembrane</keyword>
<comment type="subcellular location">
    <subcellularLocation>
        <location evidence="1">Membrane</location>
        <topology evidence="1">Multi-pass membrane protein</topology>
    </subcellularLocation>
</comment>
<accession>A0A7W7HY22</accession>